<dbReference type="AlphaFoldDB" id="A0A1H7USG0"/>
<reference evidence="1 2" key="1">
    <citation type="submission" date="2016-10" db="EMBL/GenBank/DDBJ databases">
        <authorList>
            <person name="de Groot N.N."/>
        </authorList>
    </citation>
    <scope>NUCLEOTIDE SEQUENCE [LARGE SCALE GENOMIC DNA]</scope>
    <source>
        <strain evidence="1 2">DSM 25232</strain>
    </source>
</reference>
<proteinExistence type="predicted"/>
<accession>A0A1H7USG0</accession>
<evidence type="ECO:0000313" key="1">
    <source>
        <dbReference type="EMBL" id="SEL99736.1"/>
    </source>
</evidence>
<protein>
    <submittedName>
        <fullName evidence="1">Uncharacterized protein</fullName>
    </submittedName>
</protein>
<dbReference type="STRING" id="1038014.SAMN04487910_3852"/>
<dbReference type="RefSeq" id="WP_091411423.1">
    <property type="nucleotide sequence ID" value="NZ_FOAB01000007.1"/>
</dbReference>
<sequence>MIKIIYYTIFLLLIDSCSAYQKKETLEIIVSNKFLNPQKEYDVLIDDFTATDLIDSLKIIGRPIKIPSLQYKIDTLRAVKLGIQLNVLEENFKKINQLKNIDDILRQNIINESGQKIPISSICKIYKTFEYYKPNVFIPKPEIYNYKNDTVVKIEFYLKNGNRKKLIKFSKKYLNNKWNIEILD</sequence>
<dbReference type="EMBL" id="FOAB01000007">
    <property type="protein sequence ID" value="SEL99736.1"/>
    <property type="molecule type" value="Genomic_DNA"/>
</dbReference>
<name>A0A1H7USG0_AQUAM</name>
<evidence type="ECO:0000313" key="2">
    <source>
        <dbReference type="Proteomes" id="UP000198521"/>
    </source>
</evidence>
<organism evidence="1 2">
    <name type="scientific">Aquimarina amphilecti</name>
    <dbReference type="NCBI Taxonomy" id="1038014"/>
    <lineage>
        <taxon>Bacteria</taxon>
        <taxon>Pseudomonadati</taxon>
        <taxon>Bacteroidota</taxon>
        <taxon>Flavobacteriia</taxon>
        <taxon>Flavobacteriales</taxon>
        <taxon>Flavobacteriaceae</taxon>
        <taxon>Aquimarina</taxon>
    </lineage>
</organism>
<gene>
    <name evidence="1" type="ORF">SAMN04487910_3852</name>
</gene>
<dbReference type="OrthoDB" id="1435391at2"/>
<keyword evidence="2" id="KW-1185">Reference proteome</keyword>
<dbReference type="Proteomes" id="UP000198521">
    <property type="component" value="Unassembled WGS sequence"/>
</dbReference>